<proteinExistence type="inferred from homology"/>
<name>M1AVD2_SOLTU</name>
<dbReference type="Pfam" id="PF00083">
    <property type="entry name" value="Sugar_tr"/>
    <property type="match status" value="1"/>
</dbReference>
<evidence type="ECO:0000256" key="2">
    <source>
        <dbReference type="ARBA" id="ARBA00010992"/>
    </source>
</evidence>
<keyword evidence="13" id="KW-1185">Reference proteome</keyword>
<evidence type="ECO:0000256" key="8">
    <source>
        <dbReference type="ARBA" id="ARBA00023136"/>
    </source>
</evidence>
<feature type="transmembrane region" description="Helical" evidence="10">
    <location>
        <begin position="144"/>
        <end position="162"/>
    </location>
</feature>
<keyword evidence="6" id="KW-0769">Symport</keyword>
<keyword evidence="4" id="KW-0762">Sugar transport</keyword>
<dbReference type="GO" id="GO:0016020">
    <property type="term" value="C:membrane"/>
    <property type="evidence" value="ECO:0007669"/>
    <property type="project" value="UniProtKB-SubCell"/>
</dbReference>
<evidence type="ECO:0000256" key="4">
    <source>
        <dbReference type="ARBA" id="ARBA00022597"/>
    </source>
</evidence>
<dbReference type="SUPFAM" id="SSF103473">
    <property type="entry name" value="MFS general substrate transporter"/>
    <property type="match status" value="1"/>
</dbReference>
<dbReference type="PROSITE" id="PS00216">
    <property type="entry name" value="SUGAR_TRANSPORT_1"/>
    <property type="match status" value="1"/>
</dbReference>
<evidence type="ECO:0000259" key="11">
    <source>
        <dbReference type="PROSITE" id="PS50850"/>
    </source>
</evidence>
<dbReference type="PROSITE" id="PS00217">
    <property type="entry name" value="SUGAR_TRANSPORT_2"/>
    <property type="match status" value="1"/>
</dbReference>
<dbReference type="Gramene" id="PGSC0003DMT400031232">
    <property type="protein sequence ID" value="PGSC0003DMT400031232"/>
    <property type="gene ID" value="PGSC0003DMG400011964"/>
</dbReference>
<evidence type="ECO:0000256" key="3">
    <source>
        <dbReference type="ARBA" id="ARBA00022448"/>
    </source>
</evidence>
<feature type="transmembrane region" description="Helical" evidence="10">
    <location>
        <begin position="174"/>
        <end position="197"/>
    </location>
</feature>
<dbReference type="PANTHER" id="PTHR23500">
    <property type="entry name" value="SOLUTE CARRIER FAMILY 2, FACILITATED GLUCOSE TRANSPORTER"/>
    <property type="match status" value="1"/>
</dbReference>
<dbReference type="InterPro" id="IPR005829">
    <property type="entry name" value="Sugar_transporter_CS"/>
</dbReference>
<dbReference type="InterPro" id="IPR036259">
    <property type="entry name" value="MFS_trans_sf"/>
</dbReference>
<dbReference type="GO" id="GO:0015293">
    <property type="term" value="F:symporter activity"/>
    <property type="evidence" value="ECO:0007669"/>
    <property type="project" value="UniProtKB-KW"/>
</dbReference>
<evidence type="ECO:0000256" key="6">
    <source>
        <dbReference type="ARBA" id="ARBA00022847"/>
    </source>
</evidence>
<comment type="similarity">
    <text evidence="9">Belongs to the major facilitator superfamily. Phosphate:H(+) symporter (TC 2.A.1.9) family.</text>
</comment>
<dbReference type="EnsemblPlants" id="PGSC0003DMT400031232">
    <property type="protein sequence ID" value="PGSC0003DMT400031232"/>
    <property type="gene ID" value="PGSC0003DMG400011964"/>
</dbReference>
<dbReference type="InterPro" id="IPR020846">
    <property type="entry name" value="MFS_dom"/>
</dbReference>
<evidence type="ECO:0000313" key="13">
    <source>
        <dbReference type="Proteomes" id="UP000011115"/>
    </source>
</evidence>
<evidence type="ECO:0000256" key="1">
    <source>
        <dbReference type="ARBA" id="ARBA00004141"/>
    </source>
</evidence>
<organism evidence="12 13">
    <name type="scientific">Solanum tuberosum</name>
    <name type="common">Potato</name>
    <dbReference type="NCBI Taxonomy" id="4113"/>
    <lineage>
        <taxon>Eukaryota</taxon>
        <taxon>Viridiplantae</taxon>
        <taxon>Streptophyta</taxon>
        <taxon>Embryophyta</taxon>
        <taxon>Tracheophyta</taxon>
        <taxon>Spermatophyta</taxon>
        <taxon>Magnoliopsida</taxon>
        <taxon>eudicotyledons</taxon>
        <taxon>Gunneridae</taxon>
        <taxon>Pentapetalae</taxon>
        <taxon>asterids</taxon>
        <taxon>lamiids</taxon>
        <taxon>Solanales</taxon>
        <taxon>Solanaceae</taxon>
        <taxon>Solanoideae</taxon>
        <taxon>Solaneae</taxon>
        <taxon>Solanum</taxon>
    </lineage>
</organism>
<keyword evidence="7 10" id="KW-1133">Transmembrane helix</keyword>
<evidence type="ECO:0000256" key="7">
    <source>
        <dbReference type="ARBA" id="ARBA00022989"/>
    </source>
</evidence>
<gene>
    <name evidence="12" type="primary">LOC102594668</name>
</gene>
<keyword evidence="5 10" id="KW-0812">Transmembrane</keyword>
<feature type="transmembrane region" description="Helical" evidence="10">
    <location>
        <begin position="88"/>
        <end position="106"/>
    </location>
</feature>
<dbReference type="PROSITE" id="PS50850">
    <property type="entry name" value="MFS"/>
    <property type="match status" value="1"/>
</dbReference>
<protein>
    <submittedName>
        <fullName evidence="12">Mannitol transporter</fullName>
    </submittedName>
</protein>
<evidence type="ECO:0000313" key="12">
    <source>
        <dbReference type="EnsemblPlants" id="PGSC0003DMT400031232"/>
    </source>
</evidence>
<evidence type="ECO:0000256" key="5">
    <source>
        <dbReference type="ARBA" id="ARBA00022692"/>
    </source>
</evidence>
<dbReference type="InterPro" id="IPR005828">
    <property type="entry name" value="MFS_sugar_transport-like"/>
</dbReference>
<reference evidence="12" key="2">
    <citation type="submission" date="2015-06" db="UniProtKB">
        <authorList>
            <consortium name="EnsemblPlants"/>
        </authorList>
    </citation>
    <scope>IDENTIFICATION</scope>
    <source>
        <strain evidence="12">DM1-3 516 R44</strain>
    </source>
</reference>
<dbReference type="PANTHER" id="PTHR23500:SF17">
    <property type="entry name" value="POLYOL TRANSPORTER 2-RELATED"/>
    <property type="match status" value="1"/>
</dbReference>
<feature type="transmembrane region" description="Helical" evidence="10">
    <location>
        <begin position="57"/>
        <end position="76"/>
    </location>
</feature>
<dbReference type="InterPro" id="IPR003663">
    <property type="entry name" value="Sugar/inositol_transpt"/>
</dbReference>
<feature type="transmembrane region" description="Helical" evidence="10">
    <location>
        <begin position="112"/>
        <end position="132"/>
    </location>
</feature>
<comment type="subcellular location">
    <subcellularLocation>
        <location evidence="1">Membrane</location>
        <topology evidence="1">Multi-pass membrane protein</topology>
    </subcellularLocation>
</comment>
<dbReference type="HOGENOM" id="CLU_001265_30_5_1"/>
<dbReference type="Proteomes" id="UP000011115">
    <property type="component" value="Unassembled WGS sequence"/>
</dbReference>
<keyword evidence="8 10" id="KW-0472">Membrane</keyword>
<dbReference type="Gene3D" id="1.20.1250.20">
    <property type="entry name" value="MFS general substrate transporter like domains"/>
    <property type="match status" value="1"/>
</dbReference>
<dbReference type="PRINTS" id="PR00171">
    <property type="entry name" value="SUGRTRNSPORT"/>
</dbReference>
<dbReference type="InterPro" id="IPR045262">
    <property type="entry name" value="STP/PLT_plant"/>
</dbReference>
<dbReference type="OrthoDB" id="6339427at2759"/>
<feature type="domain" description="Major facilitator superfamily (MFS) profile" evidence="11">
    <location>
        <begin position="21"/>
        <end position="315"/>
    </location>
</feature>
<keyword evidence="3" id="KW-0813">Transport</keyword>
<evidence type="ECO:0000256" key="10">
    <source>
        <dbReference type="SAM" id="Phobius"/>
    </source>
</evidence>
<dbReference type="ExpressionAtlas" id="M1AVD2">
    <property type="expression patterns" value="baseline"/>
</dbReference>
<evidence type="ECO:0000256" key="9">
    <source>
        <dbReference type="ARBA" id="ARBA00044504"/>
    </source>
</evidence>
<dbReference type="GO" id="GO:0015144">
    <property type="term" value="F:carbohydrate transmembrane transporter activity"/>
    <property type="evidence" value="ECO:0007669"/>
    <property type="project" value="InterPro"/>
</dbReference>
<reference evidence="13" key="1">
    <citation type="journal article" date="2011" name="Nature">
        <title>Genome sequence and analysis of the tuber crop potato.</title>
        <authorList>
            <consortium name="The Potato Genome Sequencing Consortium"/>
        </authorList>
    </citation>
    <scope>NUCLEOTIDE SEQUENCE [LARGE SCALE GENOMIC DNA]</scope>
    <source>
        <strain evidence="13">cv. DM1-3 516 R44</strain>
    </source>
</reference>
<sequence>MANQNVSELKSPKRNKYALACSLLASMTSILLGYDTGVMSGAVIYIKEDLKISDVQIEILVGTINIYSLVGAAIAGRTSDWIGRRYTIILASLIFFVGAILMGFAPNYWFLMFGRFVAGIGVGYALMIAPVYTAEVAPASCRGFFTSFPEVFINGGVLLGYISNYAFSKLPTKLGWRFMLGIGVIPSVLLGIGVLAMPESPRWLVMQGRLGDAKKVLDRTSDTLEESKTRLADIKEAAGIPQDCQDDIVSVTRESSHGSGVWRELFLHPTPTVLHILIAAIGIHFFQQASGIDAVVLYSPRIYEKAGIHSFTNCV</sequence>
<dbReference type="AlphaFoldDB" id="M1AVD2"/>
<comment type="similarity">
    <text evidence="2">Belongs to the major facilitator superfamily. Sugar transporter (TC 2.A.1.1) family.</text>
</comment>
<accession>M1AVD2</accession>